<evidence type="ECO:0000313" key="7">
    <source>
        <dbReference type="EMBL" id="MFC2999381.1"/>
    </source>
</evidence>
<dbReference type="CDD" id="cd06170">
    <property type="entry name" value="LuxR_C_like"/>
    <property type="match status" value="1"/>
</dbReference>
<organism evidence="7 8">
    <name type="scientific">Falsiroseomonas tokyonensis</name>
    <dbReference type="NCBI Taxonomy" id="430521"/>
    <lineage>
        <taxon>Bacteria</taxon>
        <taxon>Pseudomonadati</taxon>
        <taxon>Pseudomonadota</taxon>
        <taxon>Alphaproteobacteria</taxon>
        <taxon>Acetobacterales</taxon>
        <taxon>Roseomonadaceae</taxon>
        <taxon>Falsiroseomonas</taxon>
    </lineage>
</organism>
<evidence type="ECO:0000256" key="3">
    <source>
        <dbReference type="ARBA" id="ARBA00023163"/>
    </source>
</evidence>
<dbReference type="Gene3D" id="3.40.50.2300">
    <property type="match status" value="1"/>
</dbReference>
<feature type="domain" description="HTH luxR-type" evidence="5">
    <location>
        <begin position="127"/>
        <end position="192"/>
    </location>
</feature>
<dbReference type="EMBL" id="JBHRSB010000001">
    <property type="protein sequence ID" value="MFC2999381.1"/>
    <property type="molecule type" value="Genomic_DNA"/>
</dbReference>
<dbReference type="SMART" id="SM00448">
    <property type="entry name" value="REC"/>
    <property type="match status" value="1"/>
</dbReference>
<dbReference type="SUPFAM" id="SSF52172">
    <property type="entry name" value="CheY-like"/>
    <property type="match status" value="1"/>
</dbReference>
<dbReference type="PANTHER" id="PTHR44688:SF16">
    <property type="entry name" value="DNA-BINDING TRANSCRIPTIONAL ACTIVATOR DEVR_DOSR"/>
    <property type="match status" value="1"/>
</dbReference>
<keyword evidence="1" id="KW-0805">Transcription regulation</keyword>
<evidence type="ECO:0000313" key="8">
    <source>
        <dbReference type="Proteomes" id="UP001595420"/>
    </source>
</evidence>
<evidence type="ECO:0000259" key="5">
    <source>
        <dbReference type="PROSITE" id="PS50043"/>
    </source>
</evidence>
<dbReference type="CDD" id="cd17537">
    <property type="entry name" value="REC_FixJ"/>
    <property type="match status" value="1"/>
</dbReference>
<name>A0ABV7BP10_9PROT</name>
<sequence length="195" mass="21313">MEDDAPLREALVRLFRSAALASEAHSSVGDFLGRARPDRPGCLILDVRLPDMDGLELHGRLEELGIVLPTIVITGHGDIPMSVRAMKAGVVDFLVKPFRDQEMLDAVANALERDQARRAAASSSADLRARFETLSVREREVMALVTAGRMNKQAAWELGLSEITVKIHRRAAMQKMGARSLAELVRLAALLNAPP</sequence>
<keyword evidence="4" id="KW-0597">Phosphoprotein</keyword>
<dbReference type="SMART" id="SM00421">
    <property type="entry name" value="HTH_LUXR"/>
    <property type="match status" value="1"/>
</dbReference>
<dbReference type="PROSITE" id="PS50043">
    <property type="entry name" value="HTH_LUXR_2"/>
    <property type="match status" value="1"/>
</dbReference>
<keyword evidence="8" id="KW-1185">Reference proteome</keyword>
<dbReference type="PROSITE" id="PS50110">
    <property type="entry name" value="RESPONSE_REGULATORY"/>
    <property type="match status" value="1"/>
</dbReference>
<dbReference type="InterPro" id="IPR036388">
    <property type="entry name" value="WH-like_DNA-bd_sf"/>
</dbReference>
<dbReference type="RefSeq" id="WP_343215164.1">
    <property type="nucleotide sequence ID" value="NZ_JAFNJS010000001.1"/>
</dbReference>
<dbReference type="Proteomes" id="UP001595420">
    <property type="component" value="Unassembled WGS sequence"/>
</dbReference>
<dbReference type="InterPro" id="IPR001789">
    <property type="entry name" value="Sig_transdc_resp-reg_receiver"/>
</dbReference>
<dbReference type="PANTHER" id="PTHR44688">
    <property type="entry name" value="DNA-BINDING TRANSCRIPTIONAL ACTIVATOR DEVR_DOSR"/>
    <property type="match status" value="1"/>
</dbReference>
<gene>
    <name evidence="7" type="ORF">ACFOD3_05710</name>
</gene>
<comment type="caution">
    <text evidence="7">The sequence shown here is derived from an EMBL/GenBank/DDBJ whole genome shotgun (WGS) entry which is preliminary data.</text>
</comment>
<feature type="domain" description="Response regulatory" evidence="6">
    <location>
        <begin position="1"/>
        <end position="111"/>
    </location>
</feature>
<evidence type="ECO:0000256" key="4">
    <source>
        <dbReference type="PROSITE-ProRule" id="PRU00169"/>
    </source>
</evidence>
<proteinExistence type="predicted"/>
<dbReference type="InterPro" id="IPR000792">
    <property type="entry name" value="Tscrpt_reg_LuxR_C"/>
</dbReference>
<keyword evidence="3" id="KW-0804">Transcription</keyword>
<dbReference type="InterPro" id="IPR011006">
    <property type="entry name" value="CheY-like_superfamily"/>
</dbReference>
<evidence type="ECO:0000256" key="2">
    <source>
        <dbReference type="ARBA" id="ARBA00023125"/>
    </source>
</evidence>
<dbReference type="Gene3D" id="1.10.10.10">
    <property type="entry name" value="Winged helix-like DNA-binding domain superfamily/Winged helix DNA-binding domain"/>
    <property type="match status" value="1"/>
</dbReference>
<feature type="modified residue" description="4-aspartylphosphate" evidence="4">
    <location>
        <position position="46"/>
    </location>
</feature>
<accession>A0ABV7BP10</accession>
<dbReference type="PRINTS" id="PR00038">
    <property type="entry name" value="HTHLUXR"/>
</dbReference>
<protein>
    <submittedName>
        <fullName evidence="7">Response regulator transcription factor</fullName>
    </submittedName>
</protein>
<evidence type="ECO:0000259" key="6">
    <source>
        <dbReference type="PROSITE" id="PS50110"/>
    </source>
</evidence>
<evidence type="ECO:0000256" key="1">
    <source>
        <dbReference type="ARBA" id="ARBA00023015"/>
    </source>
</evidence>
<dbReference type="Pfam" id="PF00196">
    <property type="entry name" value="GerE"/>
    <property type="match status" value="1"/>
</dbReference>
<keyword evidence="2" id="KW-0238">DNA-binding</keyword>
<dbReference type="Pfam" id="PF00072">
    <property type="entry name" value="Response_reg"/>
    <property type="match status" value="1"/>
</dbReference>
<reference evidence="8" key="1">
    <citation type="journal article" date="2019" name="Int. J. Syst. Evol. Microbiol.">
        <title>The Global Catalogue of Microorganisms (GCM) 10K type strain sequencing project: providing services to taxonomists for standard genome sequencing and annotation.</title>
        <authorList>
            <consortium name="The Broad Institute Genomics Platform"/>
            <consortium name="The Broad Institute Genome Sequencing Center for Infectious Disease"/>
            <person name="Wu L."/>
            <person name="Ma J."/>
        </authorList>
    </citation>
    <scope>NUCLEOTIDE SEQUENCE [LARGE SCALE GENOMIC DNA]</scope>
    <source>
        <strain evidence="8">CGMCC 1.16855</strain>
    </source>
</reference>